<keyword evidence="5" id="KW-1185">Reference proteome</keyword>
<evidence type="ECO:0000259" key="2">
    <source>
        <dbReference type="PROSITE" id="PS50158"/>
    </source>
</evidence>
<dbReference type="GO" id="GO:0008270">
    <property type="term" value="F:zinc ion binding"/>
    <property type="evidence" value="ECO:0007669"/>
    <property type="project" value="UniProtKB-KW"/>
</dbReference>
<organism evidence="4 5">
    <name type="scientific">Arachis hypogaea</name>
    <name type="common">Peanut</name>
    <dbReference type="NCBI Taxonomy" id="3818"/>
    <lineage>
        <taxon>Eukaryota</taxon>
        <taxon>Viridiplantae</taxon>
        <taxon>Streptophyta</taxon>
        <taxon>Embryophyta</taxon>
        <taxon>Tracheophyta</taxon>
        <taxon>Spermatophyta</taxon>
        <taxon>Magnoliopsida</taxon>
        <taxon>eudicotyledons</taxon>
        <taxon>Gunneridae</taxon>
        <taxon>Pentapetalae</taxon>
        <taxon>rosids</taxon>
        <taxon>fabids</taxon>
        <taxon>Fabales</taxon>
        <taxon>Fabaceae</taxon>
        <taxon>Papilionoideae</taxon>
        <taxon>50 kb inversion clade</taxon>
        <taxon>dalbergioids sensu lato</taxon>
        <taxon>Dalbergieae</taxon>
        <taxon>Pterocarpus clade</taxon>
        <taxon>Arachis</taxon>
    </lineage>
</organism>
<comment type="caution">
    <text evidence="4">The sequence shown here is derived from an EMBL/GenBank/DDBJ whole genome shotgun (WGS) entry which is preliminary data.</text>
</comment>
<evidence type="ECO:0000259" key="3">
    <source>
        <dbReference type="PROSITE" id="PS50966"/>
    </source>
</evidence>
<dbReference type="InterPro" id="IPR007527">
    <property type="entry name" value="Znf_SWIM"/>
</dbReference>
<dbReference type="InterPro" id="IPR001878">
    <property type="entry name" value="Znf_CCHC"/>
</dbReference>
<keyword evidence="1" id="KW-0863">Zinc-finger</keyword>
<gene>
    <name evidence="4" type="ORF">Ahy_B08g090242</name>
</gene>
<evidence type="ECO:0000313" key="5">
    <source>
        <dbReference type="Proteomes" id="UP000289738"/>
    </source>
</evidence>
<dbReference type="AlphaFoldDB" id="A0A444XZS9"/>
<protein>
    <submittedName>
        <fullName evidence="4">Uncharacterized protein</fullName>
    </submittedName>
</protein>
<dbReference type="EMBL" id="SDMP01000018">
    <property type="protein sequence ID" value="RYQ95181.1"/>
    <property type="molecule type" value="Genomic_DNA"/>
</dbReference>
<feature type="domain" description="SWIM-type" evidence="3">
    <location>
        <begin position="244"/>
        <end position="282"/>
    </location>
</feature>
<dbReference type="Pfam" id="PF04434">
    <property type="entry name" value="SWIM"/>
    <property type="match status" value="1"/>
</dbReference>
<proteinExistence type="predicted"/>
<name>A0A444XZS9_ARAHY</name>
<dbReference type="GO" id="GO:0003676">
    <property type="term" value="F:nucleic acid binding"/>
    <property type="evidence" value="ECO:0007669"/>
    <property type="project" value="InterPro"/>
</dbReference>
<dbReference type="SUPFAM" id="SSF57756">
    <property type="entry name" value="Retrovirus zinc finger-like domains"/>
    <property type="match status" value="1"/>
</dbReference>
<sequence length="370" mass="41908">MQEEKRQGCVAVEEVLFDLGNEAEDEGRNLECEGGGSHGYIDMGGLRSEDVLLMEFNTPEEAIGFYNIYSRIKGFATRQGKKRKDGSRKWHVSQFVDEYNHELVLGKFVDFLRSHKKISEVDIAHLTSMRDIGISIPKIYESFVAQLAGFNMITFTKQDMYNERCVNFLKDNEDKLEFQSCYGTPVLQTQFIELKKSGATRFMHEMFWRYRESLKRCVRVRINDCVEIEGGQMFNIQKFHKPEMAWQVKHENATNTFMCSCLRMESFGLPCVHILVVLVQLDVVVIPDSLGGGVKDPVCARTKGTGRGNQASPSTGRKRWKCNSCGRLGHQRTRCPGVAASGIIGDRLHAEAGVGNKTPFPLEKTPLTEK</sequence>
<dbReference type="Proteomes" id="UP000289738">
    <property type="component" value="Chromosome B08"/>
</dbReference>
<reference evidence="4 5" key="1">
    <citation type="submission" date="2019-01" db="EMBL/GenBank/DDBJ databases">
        <title>Sequencing of cultivated peanut Arachis hypogaea provides insights into genome evolution and oil improvement.</title>
        <authorList>
            <person name="Chen X."/>
        </authorList>
    </citation>
    <scope>NUCLEOTIDE SEQUENCE [LARGE SCALE GENOMIC DNA]</scope>
    <source>
        <strain evidence="5">cv. Fuhuasheng</strain>
        <tissue evidence="4">Leaves</tissue>
    </source>
</reference>
<dbReference type="PANTHER" id="PTHR47718:SF13">
    <property type="entry name" value="OS09G0290500 PROTEIN"/>
    <property type="match status" value="1"/>
</dbReference>
<dbReference type="PROSITE" id="PS50158">
    <property type="entry name" value="ZF_CCHC"/>
    <property type="match status" value="1"/>
</dbReference>
<keyword evidence="1" id="KW-0479">Metal-binding</keyword>
<accession>A0A444XZS9</accession>
<evidence type="ECO:0000256" key="1">
    <source>
        <dbReference type="PROSITE-ProRule" id="PRU00047"/>
    </source>
</evidence>
<dbReference type="InterPro" id="IPR036875">
    <property type="entry name" value="Znf_CCHC_sf"/>
</dbReference>
<evidence type="ECO:0000313" key="4">
    <source>
        <dbReference type="EMBL" id="RYQ95181.1"/>
    </source>
</evidence>
<dbReference type="PROSITE" id="PS50966">
    <property type="entry name" value="ZF_SWIM"/>
    <property type="match status" value="1"/>
</dbReference>
<keyword evidence="1" id="KW-0862">Zinc</keyword>
<feature type="domain" description="CCHC-type" evidence="2">
    <location>
        <begin position="321"/>
        <end position="336"/>
    </location>
</feature>
<dbReference type="PANTHER" id="PTHR47718">
    <property type="entry name" value="OS01G0519700 PROTEIN"/>
    <property type="match status" value="1"/>
</dbReference>